<protein>
    <submittedName>
        <fullName evidence="4">Arsinothricin resistance N-acetyltransferase ArsN1</fullName>
    </submittedName>
</protein>
<dbReference type="PROSITE" id="PS51186">
    <property type="entry name" value="GNAT"/>
    <property type="match status" value="1"/>
</dbReference>
<dbReference type="InterPro" id="IPR000182">
    <property type="entry name" value="GNAT_dom"/>
</dbReference>
<evidence type="ECO:0000256" key="2">
    <source>
        <dbReference type="ARBA" id="ARBA00023315"/>
    </source>
</evidence>
<dbReference type="AlphaFoldDB" id="A0A9E8RVK2"/>
<dbReference type="KEGG" id="faf:OE104_12510"/>
<dbReference type="Gene3D" id="3.40.630.30">
    <property type="match status" value="1"/>
</dbReference>
<keyword evidence="5" id="KW-1185">Reference proteome</keyword>
<feature type="domain" description="N-acetyltransferase" evidence="3">
    <location>
        <begin position="5"/>
        <end position="165"/>
    </location>
</feature>
<keyword evidence="2" id="KW-0012">Acyltransferase</keyword>
<reference evidence="4" key="1">
    <citation type="submission" date="2022-09" db="EMBL/GenBank/DDBJ databases">
        <title>Complete Genomes of Fervidibacillus albus and Fervidibacillus halotolerans isolated from tidal flat sediments.</title>
        <authorList>
            <person name="Kwon K.K."/>
            <person name="Yang S.-H."/>
            <person name="Park M.J."/>
            <person name="Oh H.-M."/>
        </authorList>
    </citation>
    <scope>NUCLEOTIDE SEQUENCE</scope>
    <source>
        <strain evidence="4">MEBiC13591</strain>
    </source>
</reference>
<evidence type="ECO:0000256" key="1">
    <source>
        <dbReference type="ARBA" id="ARBA00022679"/>
    </source>
</evidence>
<evidence type="ECO:0000313" key="5">
    <source>
        <dbReference type="Proteomes" id="UP001164718"/>
    </source>
</evidence>
<dbReference type="CDD" id="cd04301">
    <property type="entry name" value="NAT_SF"/>
    <property type="match status" value="1"/>
</dbReference>
<dbReference type="RefSeq" id="WP_275417156.1">
    <property type="nucleotide sequence ID" value="NZ_CP106878.1"/>
</dbReference>
<proteinExistence type="predicted"/>
<dbReference type="GO" id="GO:0016747">
    <property type="term" value="F:acyltransferase activity, transferring groups other than amino-acyl groups"/>
    <property type="evidence" value="ECO:0007669"/>
    <property type="project" value="InterPro"/>
</dbReference>
<organism evidence="4 5">
    <name type="scientific">Fervidibacillus albus</name>
    <dbReference type="NCBI Taxonomy" id="2980026"/>
    <lineage>
        <taxon>Bacteria</taxon>
        <taxon>Bacillati</taxon>
        <taxon>Bacillota</taxon>
        <taxon>Bacilli</taxon>
        <taxon>Bacillales</taxon>
        <taxon>Bacillaceae</taxon>
        <taxon>Fervidibacillus</taxon>
    </lineage>
</organism>
<evidence type="ECO:0000259" key="3">
    <source>
        <dbReference type="PROSITE" id="PS51186"/>
    </source>
</evidence>
<dbReference type="PANTHER" id="PTHR43072">
    <property type="entry name" value="N-ACETYLTRANSFERASE"/>
    <property type="match status" value="1"/>
</dbReference>
<sequence>MTKNWNVRQAREDDLLEILTIYNQGIEDRIATLEQDLKSIDDMNHWFRHRPERYSVLVIGDEKIRGWASLNPYSHRCVYDGVADISIYIERSWRGKGLGSILLSALEEKAKENEFYKLVLFTFPFNQSGQNLYRKKGFREVGIFEKQGVLDGKFVDVMAMEKLLI</sequence>
<dbReference type="InterPro" id="IPR016181">
    <property type="entry name" value="Acyl_CoA_acyltransferase"/>
</dbReference>
<accession>A0A9E8RVK2</accession>
<name>A0A9E8RVK2_9BACI</name>
<dbReference type="Pfam" id="PF00583">
    <property type="entry name" value="Acetyltransf_1"/>
    <property type="match status" value="1"/>
</dbReference>
<dbReference type="PANTHER" id="PTHR43072:SF23">
    <property type="entry name" value="UPF0039 PROTEIN C11D3.02C"/>
    <property type="match status" value="1"/>
</dbReference>
<dbReference type="SUPFAM" id="SSF55729">
    <property type="entry name" value="Acyl-CoA N-acyltransferases (Nat)"/>
    <property type="match status" value="1"/>
</dbReference>
<keyword evidence="1" id="KW-0808">Transferase</keyword>
<dbReference type="NCBIfam" id="NF040503">
    <property type="entry name" value="resist_ArsN1a"/>
    <property type="match status" value="1"/>
</dbReference>
<dbReference type="EMBL" id="CP106878">
    <property type="protein sequence ID" value="WAA09374.1"/>
    <property type="molecule type" value="Genomic_DNA"/>
</dbReference>
<evidence type="ECO:0000313" key="4">
    <source>
        <dbReference type="EMBL" id="WAA09374.1"/>
    </source>
</evidence>
<gene>
    <name evidence="4" type="ORF">OE104_12510</name>
</gene>
<dbReference type="Proteomes" id="UP001164718">
    <property type="component" value="Chromosome"/>
</dbReference>